<sequence>MNLGLVTSYIIAGMLMLAIVTMNINLSTSSSDLTLTQITKQHVQTVTDMLTYDIPKIGFAQNGKVTKYNNPDTGTNYNMITIADNNRIRFYSDVDNNGQIDEVTWEFKTSEPVATTNNPNDFKLVRSQRNMVTNVTESTEITLGVTEFVINYYDEYGDSKINKLSTPVANPDNIKQIDIELVMESKEKIRYSVNSDGRYVASAWEKRYTPRNLQ</sequence>
<dbReference type="RefSeq" id="WP_165141848.1">
    <property type="nucleotide sequence ID" value="NZ_JAALLT010000003.1"/>
</dbReference>
<comment type="caution">
    <text evidence="2">The sequence shown here is derived from an EMBL/GenBank/DDBJ whole genome shotgun (WGS) entry which is preliminary data.</text>
</comment>
<proteinExistence type="predicted"/>
<dbReference type="EMBL" id="JAALLT010000003">
    <property type="protein sequence ID" value="NGP76948.1"/>
    <property type="molecule type" value="Genomic_DNA"/>
</dbReference>
<keyword evidence="1" id="KW-1133">Transmembrane helix</keyword>
<protein>
    <submittedName>
        <fullName evidence="2">Uncharacterized protein</fullName>
    </submittedName>
</protein>
<gene>
    <name evidence="2" type="ORF">G3570_09910</name>
</gene>
<keyword evidence="3" id="KW-1185">Reference proteome</keyword>
<organism evidence="2 3">
    <name type="scientific">Halalkalibaculum roseum</name>
    <dbReference type="NCBI Taxonomy" id="2709311"/>
    <lineage>
        <taxon>Bacteria</taxon>
        <taxon>Pseudomonadati</taxon>
        <taxon>Balneolota</taxon>
        <taxon>Balneolia</taxon>
        <taxon>Balneolales</taxon>
        <taxon>Balneolaceae</taxon>
        <taxon>Halalkalibaculum</taxon>
    </lineage>
</organism>
<evidence type="ECO:0000313" key="3">
    <source>
        <dbReference type="Proteomes" id="UP000473278"/>
    </source>
</evidence>
<dbReference type="AlphaFoldDB" id="A0A6M1SXG5"/>
<evidence type="ECO:0000313" key="2">
    <source>
        <dbReference type="EMBL" id="NGP76948.1"/>
    </source>
</evidence>
<keyword evidence="1" id="KW-0812">Transmembrane</keyword>
<evidence type="ECO:0000256" key="1">
    <source>
        <dbReference type="SAM" id="Phobius"/>
    </source>
</evidence>
<accession>A0A6M1SXG5</accession>
<reference evidence="2 3" key="1">
    <citation type="submission" date="2020-02" db="EMBL/GenBank/DDBJ databases">
        <title>Balneolaceae bacterium YR4-1, complete genome.</title>
        <authorList>
            <person name="Li Y."/>
            <person name="Wu S."/>
        </authorList>
    </citation>
    <scope>NUCLEOTIDE SEQUENCE [LARGE SCALE GENOMIC DNA]</scope>
    <source>
        <strain evidence="2 3">YR4-1</strain>
    </source>
</reference>
<keyword evidence="1" id="KW-0472">Membrane</keyword>
<name>A0A6M1SXG5_9BACT</name>
<feature type="transmembrane region" description="Helical" evidence="1">
    <location>
        <begin position="6"/>
        <end position="26"/>
    </location>
</feature>
<dbReference type="Proteomes" id="UP000473278">
    <property type="component" value="Unassembled WGS sequence"/>
</dbReference>